<evidence type="ECO:0000256" key="5">
    <source>
        <dbReference type="ARBA" id="ARBA00022967"/>
    </source>
</evidence>
<reference evidence="11" key="2">
    <citation type="journal article" date="2004" name="Mol. Biol. Evol.">
        <title>Molecular phylogeny of euthyneura (mollusca: gastropoda).</title>
        <authorList>
            <person name="Grande C."/>
            <person name="Templado J."/>
            <person name="Cervera J.L."/>
            <person name="Zardoya R."/>
        </authorList>
    </citation>
    <scope>NUCLEOTIDE SEQUENCE</scope>
</reference>
<dbReference type="InterPro" id="IPR039428">
    <property type="entry name" value="NUOK/Mnh_C1-like"/>
</dbReference>
<evidence type="ECO:0000256" key="1">
    <source>
        <dbReference type="ARBA" id="ARBA00004141"/>
    </source>
</evidence>
<evidence type="ECO:0000256" key="7">
    <source>
        <dbReference type="ARBA" id="ARBA00023027"/>
    </source>
</evidence>
<reference evidence="11" key="4">
    <citation type="journal article" date="2008" name="BMC Evol. Biol.">
        <title>Evolution of gastropod mitochondrial genome arrangements.</title>
        <authorList>
            <person name="Grande C."/>
            <person name="Templado J."/>
            <person name="Zardoya R."/>
        </authorList>
    </citation>
    <scope>NUCLEOTIDE SEQUENCE</scope>
</reference>
<evidence type="ECO:0000256" key="10">
    <source>
        <dbReference type="SAM" id="Phobius"/>
    </source>
</evidence>
<sequence length="94" mass="10464">MLIFVSSMFLTMAFFLFVENKNHTLNLLNSLEAVMLSLLVFIYAFNSMTSFNSPSFLILLTFAACEAALGLSLLVSMLRLYGNDLISTFGSVNF</sequence>
<proteinExistence type="inferred from homology"/>
<keyword evidence="8 10" id="KW-0472">Membrane</keyword>
<evidence type="ECO:0000313" key="11">
    <source>
        <dbReference type="EMBL" id="ACE62805.1"/>
    </source>
</evidence>
<organism evidence="11">
    <name type="scientific">Ascobulla fragilis</name>
    <name type="common">Sea snail</name>
    <name type="synonym">Cylindrobulla fragilis</name>
    <dbReference type="NCBI Taxonomy" id="195875"/>
    <lineage>
        <taxon>Eukaryota</taxon>
        <taxon>Metazoa</taxon>
        <taxon>Spiralia</taxon>
        <taxon>Lophotrochozoa</taxon>
        <taxon>Mollusca</taxon>
        <taxon>Gastropoda</taxon>
        <taxon>Heterobranchia</taxon>
        <taxon>Euthyneura</taxon>
        <taxon>Panpulmonata</taxon>
        <taxon>Sacoglossa</taxon>
        <taxon>Oxynooidea</taxon>
        <taxon>Volvatellidae</taxon>
        <taxon>Ascobulla</taxon>
    </lineage>
</organism>
<protein>
    <recommendedName>
        <fullName evidence="3">NADH-ubiquinone oxidoreductase chain 4L</fullName>
    </recommendedName>
    <alternativeName>
        <fullName evidence="9">NADH dehydrogenase subunit 4L</fullName>
    </alternativeName>
</protein>
<keyword evidence="4 10" id="KW-0812">Transmembrane</keyword>
<comment type="subcellular location">
    <subcellularLocation>
        <location evidence="1">Membrane</location>
        <topology evidence="1">Multi-pass membrane protein</topology>
    </subcellularLocation>
</comment>
<comment type="similarity">
    <text evidence="2">Belongs to the complex I subunit 4L family.</text>
</comment>
<dbReference type="Pfam" id="PF00420">
    <property type="entry name" value="Oxidored_q2"/>
    <property type="match status" value="1"/>
</dbReference>
<keyword evidence="11" id="KW-0496">Mitochondrion</keyword>
<feature type="transmembrane region" description="Helical" evidence="10">
    <location>
        <begin position="57"/>
        <end position="81"/>
    </location>
</feature>
<evidence type="ECO:0000256" key="9">
    <source>
        <dbReference type="ARBA" id="ARBA00031586"/>
    </source>
</evidence>
<name>B3DFB8_ASCFR</name>
<reference evidence="11" key="3">
    <citation type="journal article" date="2004" name="Mol. Phylogenet. Evol.">
        <title>Phylogenetic relationships among Opisthobranchia (Mollusca: Gastropoda) based on mitochondrial cox 1, trnV, and rrnL genes.</title>
        <authorList>
            <person name="Grande C."/>
            <person name="Templado J."/>
            <person name="Cervera J.L."/>
            <person name="Zardoya R."/>
        </authorList>
    </citation>
    <scope>NUCLEOTIDE SEQUENCE</scope>
</reference>
<keyword evidence="6 10" id="KW-1133">Transmembrane helix</keyword>
<accession>B3DFB8</accession>
<geneLocation type="mitochondrion" evidence="11"/>
<feature type="transmembrane region" description="Helical" evidence="10">
    <location>
        <begin position="25"/>
        <end position="45"/>
    </location>
</feature>
<evidence type="ECO:0000256" key="3">
    <source>
        <dbReference type="ARBA" id="ARBA00016612"/>
    </source>
</evidence>
<dbReference type="Gene3D" id="1.10.287.3510">
    <property type="match status" value="1"/>
</dbReference>
<dbReference type="EMBL" id="AY345022">
    <property type="protein sequence ID" value="ACE62805.1"/>
    <property type="molecule type" value="Genomic_DNA"/>
</dbReference>
<evidence type="ECO:0000256" key="8">
    <source>
        <dbReference type="ARBA" id="ARBA00023136"/>
    </source>
</evidence>
<dbReference type="GO" id="GO:0016020">
    <property type="term" value="C:membrane"/>
    <property type="evidence" value="ECO:0007669"/>
    <property type="project" value="UniProtKB-SubCell"/>
</dbReference>
<dbReference type="AlphaFoldDB" id="B3DFB8"/>
<reference evidence="11" key="1">
    <citation type="journal article" date="2002" name="Mol. Biol. Evol.">
        <title>The complete mitochondrial genome of the nudibranch Roboastra europaea (Mollusca: Gastropoda) supports the monophyly of opisthobranchs.</title>
        <authorList>
            <person name="Grande C."/>
            <person name="Templado J."/>
            <person name="Cervera J.L."/>
            <person name="Zardoya R."/>
        </authorList>
    </citation>
    <scope>NUCLEOTIDE SEQUENCE</scope>
</reference>
<evidence type="ECO:0000256" key="4">
    <source>
        <dbReference type="ARBA" id="ARBA00022692"/>
    </source>
</evidence>
<keyword evidence="5" id="KW-1278">Translocase</keyword>
<evidence type="ECO:0000256" key="6">
    <source>
        <dbReference type="ARBA" id="ARBA00022989"/>
    </source>
</evidence>
<keyword evidence="7" id="KW-0520">NAD</keyword>
<gene>
    <name evidence="11" type="primary">nad4L</name>
</gene>
<evidence type="ECO:0000256" key="2">
    <source>
        <dbReference type="ARBA" id="ARBA00010519"/>
    </source>
</evidence>